<dbReference type="InterPro" id="IPR037185">
    <property type="entry name" value="EmrE-like"/>
</dbReference>
<organism evidence="7 8">
    <name type="scientific">Vibrio ostreicida</name>
    <dbReference type="NCBI Taxonomy" id="526588"/>
    <lineage>
        <taxon>Bacteria</taxon>
        <taxon>Pseudomonadati</taxon>
        <taxon>Pseudomonadota</taxon>
        <taxon>Gammaproteobacteria</taxon>
        <taxon>Vibrionales</taxon>
        <taxon>Vibrionaceae</taxon>
        <taxon>Vibrio</taxon>
    </lineage>
</organism>
<feature type="transmembrane region" description="Helical" evidence="5">
    <location>
        <begin position="237"/>
        <end position="261"/>
    </location>
</feature>
<evidence type="ECO:0000256" key="1">
    <source>
        <dbReference type="ARBA" id="ARBA00004141"/>
    </source>
</evidence>
<comment type="caution">
    <text evidence="7">The sequence shown here is derived from an EMBL/GenBank/DDBJ whole genome shotgun (WGS) entry which is preliminary data.</text>
</comment>
<dbReference type="InterPro" id="IPR000620">
    <property type="entry name" value="EamA_dom"/>
</dbReference>
<gene>
    <name evidence="7" type="ORF">QWZ16_22975</name>
</gene>
<keyword evidence="4 5" id="KW-0472">Membrane</keyword>
<feature type="transmembrane region" description="Helical" evidence="5">
    <location>
        <begin position="34"/>
        <end position="55"/>
    </location>
</feature>
<evidence type="ECO:0000259" key="6">
    <source>
        <dbReference type="Pfam" id="PF00892"/>
    </source>
</evidence>
<keyword evidence="8" id="KW-1185">Reference proteome</keyword>
<dbReference type="PANTHER" id="PTHR22911:SF6">
    <property type="entry name" value="SOLUTE CARRIER FAMILY 35 MEMBER G1"/>
    <property type="match status" value="1"/>
</dbReference>
<proteinExistence type="predicted"/>
<evidence type="ECO:0000256" key="2">
    <source>
        <dbReference type="ARBA" id="ARBA00022692"/>
    </source>
</evidence>
<sequence>MSSQFYPVLFMLSSTFSLSLTALLSKYLNGFFDASLLSFLRFILPALIILGVLSLREIQSPTRDEQGPLWLRAFSISACQVCFIYALEHLSLVESVVLFSTGPLFIPMLEKLIFNKRLNRLNVMCLLCTFLGVLLLAGQQGELVFRLELLVGLAAGVFNAGSQLSLYCLSKSRLNAFEINLWTFLRASVVLVPLVGFGMANNHPIYLPSLDHPWGLVAALMVLAILIINTQVCRSKAYALASSSSQLAPLIFTNLLFTAAWQSVFYDQQYTPYQAAGLLIILFANIISVMIPKRSNQTSAGLN</sequence>
<feature type="transmembrane region" description="Helical" evidence="5">
    <location>
        <begin position="7"/>
        <end position="28"/>
    </location>
</feature>
<dbReference type="PANTHER" id="PTHR22911">
    <property type="entry name" value="ACYL-MALONYL CONDENSING ENZYME-RELATED"/>
    <property type="match status" value="1"/>
</dbReference>
<dbReference type="EMBL" id="JAUFQC010000027">
    <property type="protein sequence ID" value="MDN3612467.1"/>
    <property type="molecule type" value="Genomic_DNA"/>
</dbReference>
<feature type="transmembrane region" description="Helical" evidence="5">
    <location>
        <begin position="121"/>
        <end position="137"/>
    </location>
</feature>
<dbReference type="SUPFAM" id="SSF103481">
    <property type="entry name" value="Multidrug resistance efflux transporter EmrE"/>
    <property type="match status" value="2"/>
</dbReference>
<comment type="subcellular location">
    <subcellularLocation>
        <location evidence="1">Membrane</location>
        <topology evidence="1">Multi-pass membrane protein</topology>
    </subcellularLocation>
</comment>
<reference evidence="8" key="1">
    <citation type="journal article" date="2019" name="Int. J. Syst. Evol. Microbiol.">
        <title>The Global Catalogue of Microorganisms (GCM) 10K type strain sequencing project: providing services to taxonomists for standard genome sequencing and annotation.</title>
        <authorList>
            <consortium name="The Broad Institute Genomics Platform"/>
            <consortium name="The Broad Institute Genome Sequencing Center for Infectious Disease"/>
            <person name="Wu L."/>
            <person name="Ma J."/>
        </authorList>
    </citation>
    <scope>NUCLEOTIDE SEQUENCE [LARGE SCALE GENOMIC DNA]</scope>
    <source>
        <strain evidence="8">CECT 7398</strain>
    </source>
</reference>
<evidence type="ECO:0000256" key="3">
    <source>
        <dbReference type="ARBA" id="ARBA00022989"/>
    </source>
</evidence>
<dbReference type="Gene3D" id="1.10.3730.20">
    <property type="match status" value="1"/>
</dbReference>
<keyword evidence="2 5" id="KW-0812">Transmembrane</keyword>
<evidence type="ECO:0000313" key="7">
    <source>
        <dbReference type="EMBL" id="MDN3612467.1"/>
    </source>
</evidence>
<feature type="transmembrane region" description="Helical" evidence="5">
    <location>
        <begin position="181"/>
        <end position="200"/>
    </location>
</feature>
<evidence type="ECO:0000256" key="4">
    <source>
        <dbReference type="ARBA" id="ARBA00023136"/>
    </source>
</evidence>
<protein>
    <submittedName>
        <fullName evidence="7">DMT family transporter</fullName>
    </submittedName>
</protein>
<evidence type="ECO:0000313" key="8">
    <source>
        <dbReference type="Proteomes" id="UP001238540"/>
    </source>
</evidence>
<dbReference type="RefSeq" id="WP_076589248.1">
    <property type="nucleotide sequence ID" value="NZ_JABEYA020000015.1"/>
</dbReference>
<name>A0ABT8BZ74_9VIBR</name>
<feature type="transmembrane region" description="Helical" evidence="5">
    <location>
        <begin position="212"/>
        <end position="230"/>
    </location>
</feature>
<dbReference type="Pfam" id="PF00892">
    <property type="entry name" value="EamA"/>
    <property type="match status" value="1"/>
</dbReference>
<feature type="transmembrane region" description="Helical" evidence="5">
    <location>
        <begin position="273"/>
        <end position="291"/>
    </location>
</feature>
<evidence type="ECO:0000256" key="5">
    <source>
        <dbReference type="SAM" id="Phobius"/>
    </source>
</evidence>
<keyword evidence="3 5" id="KW-1133">Transmembrane helix</keyword>
<accession>A0ABT8BZ74</accession>
<feature type="transmembrane region" description="Helical" evidence="5">
    <location>
        <begin position="149"/>
        <end position="169"/>
    </location>
</feature>
<feature type="domain" description="EamA" evidence="6">
    <location>
        <begin position="8"/>
        <end position="136"/>
    </location>
</feature>
<feature type="transmembrane region" description="Helical" evidence="5">
    <location>
        <begin position="92"/>
        <end position="109"/>
    </location>
</feature>
<dbReference type="Proteomes" id="UP001238540">
    <property type="component" value="Unassembled WGS sequence"/>
</dbReference>
<feature type="transmembrane region" description="Helical" evidence="5">
    <location>
        <begin position="67"/>
        <end position="86"/>
    </location>
</feature>